<evidence type="ECO:0000256" key="1">
    <source>
        <dbReference type="SAM" id="MobiDB-lite"/>
    </source>
</evidence>
<feature type="region of interest" description="Disordered" evidence="1">
    <location>
        <begin position="1"/>
        <end position="23"/>
    </location>
</feature>
<reference evidence="2" key="1">
    <citation type="submission" date="2017-12" db="EMBL/GenBank/DDBJ databases">
        <title>Sequencing the genomes of 1000 Actinobacteria strains.</title>
        <authorList>
            <person name="Klenk H.-P."/>
        </authorList>
    </citation>
    <scope>NUCLEOTIDE SEQUENCE [LARGE SCALE GENOMIC DNA]</scope>
    <source>
        <strain evidence="2">DSM 44228</strain>
    </source>
</reference>
<keyword evidence="3" id="KW-1185">Reference proteome</keyword>
<dbReference type="AlphaFoldDB" id="A0A2N3Y080"/>
<comment type="caution">
    <text evidence="2">The sequence shown here is derived from an EMBL/GenBank/DDBJ whole genome shotgun (WGS) entry which is preliminary data.</text>
</comment>
<gene>
    <name evidence="2" type="ORF">A8926_4144</name>
</gene>
<sequence length="65" mass="7176">MPLHIENMTSQVRTQPDSPSWTDGELDRIVDLVVARLDRDRRAAAMLAEATDLWPDAGGRRSSAG</sequence>
<accession>A0A2N3Y080</accession>
<name>A0A2N3Y080_SACSN</name>
<evidence type="ECO:0000313" key="2">
    <source>
        <dbReference type="EMBL" id="PKW16324.1"/>
    </source>
</evidence>
<dbReference type="Proteomes" id="UP000233786">
    <property type="component" value="Unassembled WGS sequence"/>
</dbReference>
<dbReference type="STRING" id="994479.GCA_000194155_07093"/>
<feature type="compositionally biased region" description="Polar residues" evidence="1">
    <location>
        <begin position="7"/>
        <end position="21"/>
    </location>
</feature>
<organism evidence="2 3">
    <name type="scientific">Saccharopolyspora spinosa</name>
    <dbReference type="NCBI Taxonomy" id="60894"/>
    <lineage>
        <taxon>Bacteria</taxon>
        <taxon>Bacillati</taxon>
        <taxon>Actinomycetota</taxon>
        <taxon>Actinomycetes</taxon>
        <taxon>Pseudonocardiales</taxon>
        <taxon>Pseudonocardiaceae</taxon>
        <taxon>Saccharopolyspora</taxon>
    </lineage>
</organism>
<dbReference type="EMBL" id="PJNB01000001">
    <property type="protein sequence ID" value="PKW16324.1"/>
    <property type="molecule type" value="Genomic_DNA"/>
</dbReference>
<protein>
    <submittedName>
        <fullName evidence="2">Uncharacterized protein</fullName>
    </submittedName>
</protein>
<evidence type="ECO:0000313" key="3">
    <source>
        <dbReference type="Proteomes" id="UP000233786"/>
    </source>
</evidence>
<proteinExistence type="predicted"/>